<dbReference type="Proteomes" id="UP000814033">
    <property type="component" value="Unassembled WGS sequence"/>
</dbReference>
<accession>A0ACB8R144</accession>
<comment type="caution">
    <text evidence="1">The sequence shown here is derived from an EMBL/GenBank/DDBJ whole genome shotgun (WGS) entry which is preliminary data.</text>
</comment>
<sequence>MVAGNSKRKEIGDENPGSTKKPRVTRGRPTESAAGGESPDNFVMENAFEELSDDEKGTPSTLPDDARATEETLPVVEAAVQEAQPSISAPPALSTGSDVQLGDIPRRPLLSEPLRRRLQGFINFASDKDNTYSVTKLPTDLTWGPSGGPNANNVCRAGSNIPVVVWHVGEVVKFWFFKQNGDPADNVSLTVDPLTSNAKTAVQAIARKFLDPRRRAALEQFSPEVKASKWQTARIPGERAAMAVPFDRVYDATSRYMRLSDMPTLDAAKIKTGDIVLLETGFPTARPRQDEGGDSNFDAVL</sequence>
<dbReference type="EMBL" id="MU276822">
    <property type="protein sequence ID" value="KAI0037622.1"/>
    <property type="molecule type" value="Genomic_DNA"/>
</dbReference>
<reference evidence="1" key="1">
    <citation type="submission" date="2021-02" db="EMBL/GenBank/DDBJ databases">
        <authorList>
            <consortium name="DOE Joint Genome Institute"/>
            <person name="Ahrendt S."/>
            <person name="Looney B.P."/>
            <person name="Miyauchi S."/>
            <person name="Morin E."/>
            <person name="Drula E."/>
            <person name="Courty P.E."/>
            <person name="Chicoki N."/>
            <person name="Fauchery L."/>
            <person name="Kohler A."/>
            <person name="Kuo A."/>
            <person name="Labutti K."/>
            <person name="Pangilinan J."/>
            <person name="Lipzen A."/>
            <person name="Riley R."/>
            <person name="Andreopoulos W."/>
            <person name="He G."/>
            <person name="Johnson J."/>
            <person name="Barry K.W."/>
            <person name="Grigoriev I.V."/>
            <person name="Nagy L."/>
            <person name="Hibbett D."/>
            <person name="Henrissat B."/>
            <person name="Matheny P.B."/>
            <person name="Labbe J."/>
            <person name="Martin F."/>
        </authorList>
    </citation>
    <scope>NUCLEOTIDE SEQUENCE</scope>
    <source>
        <strain evidence="1">FP105234-sp</strain>
    </source>
</reference>
<organism evidence="1 2">
    <name type="scientific">Auriscalpium vulgare</name>
    <dbReference type="NCBI Taxonomy" id="40419"/>
    <lineage>
        <taxon>Eukaryota</taxon>
        <taxon>Fungi</taxon>
        <taxon>Dikarya</taxon>
        <taxon>Basidiomycota</taxon>
        <taxon>Agaricomycotina</taxon>
        <taxon>Agaricomycetes</taxon>
        <taxon>Russulales</taxon>
        <taxon>Auriscalpiaceae</taxon>
        <taxon>Auriscalpium</taxon>
    </lineage>
</organism>
<proteinExistence type="predicted"/>
<protein>
    <submittedName>
        <fullName evidence="1">Uncharacterized protein</fullName>
    </submittedName>
</protein>
<reference evidence="1" key="2">
    <citation type="journal article" date="2022" name="New Phytol.">
        <title>Evolutionary transition to the ectomycorrhizal habit in the genomes of a hyperdiverse lineage of mushroom-forming fungi.</title>
        <authorList>
            <person name="Looney B."/>
            <person name="Miyauchi S."/>
            <person name="Morin E."/>
            <person name="Drula E."/>
            <person name="Courty P.E."/>
            <person name="Kohler A."/>
            <person name="Kuo A."/>
            <person name="LaButti K."/>
            <person name="Pangilinan J."/>
            <person name="Lipzen A."/>
            <person name="Riley R."/>
            <person name="Andreopoulos W."/>
            <person name="He G."/>
            <person name="Johnson J."/>
            <person name="Nolan M."/>
            <person name="Tritt A."/>
            <person name="Barry K.W."/>
            <person name="Grigoriev I.V."/>
            <person name="Nagy L.G."/>
            <person name="Hibbett D."/>
            <person name="Henrissat B."/>
            <person name="Matheny P.B."/>
            <person name="Labbe J."/>
            <person name="Martin F.M."/>
        </authorList>
    </citation>
    <scope>NUCLEOTIDE SEQUENCE</scope>
    <source>
        <strain evidence="1">FP105234-sp</strain>
    </source>
</reference>
<evidence type="ECO:0000313" key="2">
    <source>
        <dbReference type="Proteomes" id="UP000814033"/>
    </source>
</evidence>
<gene>
    <name evidence="1" type="ORF">FA95DRAFT_1614037</name>
</gene>
<keyword evidence="2" id="KW-1185">Reference proteome</keyword>
<evidence type="ECO:0000313" key="1">
    <source>
        <dbReference type="EMBL" id="KAI0037622.1"/>
    </source>
</evidence>
<name>A0ACB8R144_9AGAM</name>